<dbReference type="PROSITE" id="PS51819">
    <property type="entry name" value="VOC"/>
    <property type="match status" value="1"/>
</dbReference>
<name>A0A830QR05_9FIRM</name>
<dbReference type="InterPro" id="IPR029068">
    <property type="entry name" value="Glyas_Bleomycin-R_OHBP_Dase"/>
</dbReference>
<dbReference type="AlphaFoldDB" id="A0A830QR05"/>
<dbReference type="EMBL" id="AP023421">
    <property type="protein sequence ID" value="BCK86059.1"/>
    <property type="molecule type" value="Genomic_DNA"/>
</dbReference>
<dbReference type="Gene3D" id="3.10.180.10">
    <property type="entry name" value="2,3-Dihydroxybiphenyl 1,2-Dioxygenase, domain 1"/>
    <property type="match status" value="1"/>
</dbReference>
<geneLocation type="plasmid" evidence="2 3">
    <name>pMM59_01</name>
</geneLocation>
<evidence type="ECO:0000313" key="3">
    <source>
        <dbReference type="Proteomes" id="UP000679848"/>
    </source>
</evidence>
<dbReference type="InterPro" id="IPR037523">
    <property type="entry name" value="VOC_core"/>
</dbReference>
<evidence type="ECO:0000313" key="2">
    <source>
        <dbReference type="EMBL" id="BCK86059.1"/>
    </source>
</evidence>
<accession>A0A830QR05</accession>
<organism evidence="2 3">
    <name type="scientific">Pusillibacter faecalis</name>
    <dbReference type="NCBI Taxonomy" id="2714358"/>
    <lineage>
        <taxon>Bacteria</taxon>
        <taxon>Bacillati</taxon>
        <taxon>Bacillota</taxon>
        <taxon>Clostridia</taxon>
        <taxon>Eubacteriales</taxon>
        <taxon>Oscillospiraceae</taxon>
        <taxon>Pusillibacter</taxon>
    </lineage>
</organism>
<dbReference type="SUPFAM" id="SSF54593">
    <property type="entry name" value="Glyoxalase/Bleomycin resistance protein/Dihydroxybiphenyl dioxygenase"/>
    <property type="match status" value="1"/>
</dbReference>
<proteinExistence type="predicted"/>
<dbReference type="InterPro" id="IPR025870">
    <property type="entry name" value="Glyoxalase-like_dom"/>
</dbReference>
<keyword evidence="2" id="KW-0614">Plasmid</keyword>
<dbReference type="Proteomes" id="UP000679848">
    <property type="component" value="Plasmid pMM59_01"/>
</dbReference>
<protein>
    <submittedName>
        <fullName evidence="2">Glyoxalase</fullName>
    </submittedName>
</protein>
<dbReference type="Pfam" id="PF12681">
    <property type="entry name" value="Glyoxalase_2"/>
    <property type="match status" value="1"/>
</dbReference>
<feature type="domain" description="VOC" evidence="1">
    <location>
        <begin position="1"/>
        <end position="121"/>
    </location>
</feature>
<gene>
    <name evidence="2" type="ORF">MM59RIKEN_33780</name>
</gene>
<evidence type="ECO:0000259" key="1">
    <source>
        <dbReference type="PROSITE" id="PS51819"/>
    </source>
</evidence>
<dbReference type="KEGG" id="pfaa:MM59RIKEN_33780"/>
<dbReference type="RefSeq" id="WP_187031002.1">
    <property type="nucleotide sequence ID" value="NZ_AP023421.1"/>
</dbReference>
<keyword evidence="3" id="KW-1185">Reference proteome</keyword>
<sequence length="157" mass="18181">MRWAEPVLAVRDLRRSLEFYERVLGLEVVRDFGSHAALTGGLALQSLESWAELLDKTPEDLWPGGFGGEVYYEAENFDDFLTELSRHPETELVHPVREHRWGQRVARLYDPDRHIIEVGESMAQVARRFFDSGLNTEGVARRMEIPLEMVRTLLKQE</sequence>
<reference evidence="2" key="1">
    <citation type="submission" date="2020-09" db="EMBL/GenBank/DDBJ databases">
        <title>New species isolated from human feces.</title>
        <authorList>
            <person name="Kitahara M."/>
            <person name="Shigeno Y."/>
            <person name="Shime M."/>
            <person name="Matsumoto Y."/>
            <person name="Nakamura S."/>
            <person name="Motooka D."/>
            <person name="Fukuoka S."/>
            <person name="Nishikawa H."/>
            <person name="Benno Y."/>
        </authorList>
    </citation>
    <scope>NUCLEOTIDE SEQUENCE</scope>
    <source>
        <strain evidence="2">MM59</strain>
        <plasmid evidence="2">pMM59_01</plasmid>
    </source>
</reference>